<keyword evidence="1" id="KW-0732">Signal</keyword>
<dbReference type="AlphaFoldDB" id="A0A841AKC4"/>
<accession>A0A841AKC4</accession>
<feature type="signal peptide" evidence="1">
    <location>
        <begin position="1"/>
        <end position="18"/>
    </location>
</feature>
<protein>
    <submittedName>
        <fullName evidence="2">Uncharacterized protein</fullName>
    </submittedName>
</protein>
<dbReference type="Proteomes" id="UP000536685">
    <property type="component" value="Unassembled WGS sequence"/>
</dbReference>
<sequence>MTIAAGAAVLATVLGACASGDGAEQSQNISSALGDVTLAQSKSYAQLLRNEASSRLPEIILKEVSETTDVSVACEDESVDPEGLARSWSSTTSILITNSTAARVQSVSEDLIATFVDQGWTSTLEEESTDTLTIADLRNDSSLAWIQIATASKADGQVPSIVITARGACAMTEGPLSDEVVLLEGQDAATAG</sequence>
<evidence type="ECO:0000256" key="1">
    <source>
        <dbReference type="SAM" id="SignalP"/>
    </source>
</evidence>
<dbReference type="EMBL" id="JACHMJ010000001">
    <property type="protein sequence ID" value="MBB5841899.1"/>
    <property type="molecule type" value="Genomic_DNA"/>
</dbReference>
<gene>
    <name evidence="2" type="ORF">HD599_000222</name>
</gene>
<feature type="chain" id="PRO_5039401340" evidence="1">
    <location>
        <begin position="19"/>
        <end position="192"/>
    </location>
</feature>
<proteinExistence type="predicted"/>
<comment type="caution">
    <text evidence="2">The sequence shown here is derived from an EMBL/GenBank/DDBJ whole genome shotgun (WGS) entry which is preliminary data.</text>
</comment>
<evidence type="ECO:0000313" key="2">
    <source>
        <dbReference type="EMBL" id="MBB5841899.1"/>
    </source>
</evidence>
<evidence type="ECO:0000313" key="3">
    <source>
        <dbReference type="Proteomes" id="UP000536685"/>
    </source>
</evidence>
<keyword evidence="3" id="KW-1185">Reference proteome</keyword>
<reference evidence="2 3" key="1">
    <citation type="submission" date="2020-08" db="EMBL/GenBank/DDBJ databases">
        <title>Sequencing the genomes of 1000 actinobacteria strains.</title>
        <authorList>
            <person name="Klenk H.-P."/>
        </authorList>
    </citation>
    <scope>NUCLEOTIDE SEQUENCE [LARGE SCALE GENOMIC DNA]</scope>
    <source>
        <strain evidence="2 3">DSM 105784</strain>
    </source>
</reference>
<organism evidence="2 3">
    <name type="scientific">Conyzicola lurida</name>
    <dbReference type="NCBI Taxonomy" id="1172621"/>
    <lineage>
        <taxon>Bacteria</taxon>
        <taxon>Bacillati</taxon>
        <taxon>Actinomycetota</taxon>
        <taxon>Actinomycetes</taxon>
        <taxon>Micrococcales</taxon>
        <taxon>Microbacteriaceae</taxon>
        <taxon>Conyzicola</taxon>
    </lineage>
</organism>
<name>A0A841AKC4_9MICO</name>
<dbReference type="RefSeq" id="WP_184232857.1">
    <property type="nucleotide sequence ID" value="NZ_JACHMJ010000001.1"/>
</dbReference>